<evidence type="ECO:0000256" key="3">
    <source>
        <dbReference type="SAM" id="MobiDB-lite"/>
    </source>
</evidence>
<dbReference type="GO" id="GO:0005886">
    <property type="term" value="C:plasma membrane"/>
    <property type="evidence" value="ECO:0007669"/>
    <property type="project" value="TreeGrafter"/>
</dbReference>
<dbReference type="SUPFAM" id="SSF49354">
    <property type="entry name" value="PapD-like"/>
    <property type="match status" value="1"/>
</dbReference>
<dbReference type="GO" id="GO:0061817">
    <property type="term" value="P:endoplasmic reticulum-plasma membrane tethering"/>
    <property type="evidence" value="ECO:0007669"/>
    <property type="project" value="TreeGrafter"/>
</dbReference>
<dbReference type="GO" id="GO:0090158">
    <property type="term" value="P:endoplasmic reticulum membrane organization"/>
    <property type="evidence" value="ECO:0007669"/>
    <property type="project" value="TreeGrafter"/>
</dbReference>
<dbReference type="Pfam" id="PF00635">
    <property type="entry name" value="Motile_Sperm"/>
    <property type="match status" value="1"/>
</dbReference>
<evidence type="ECO:0000256" key="1">
    <source>
        <dbReference type="ARBA" id="ARBA00008932"/>
    </source>
</evidence>
<dbReference type="GO" id="GO:0033149">
    <property type="term" value="F:FFAT motif binding"/>
    <property type="evidence" value="ECO:0007669"/>
    <property type="project" value="TreeGrafter"/>
</dbReference>
<reference evidence="6" key="2">
    <citation type="submission" date="2020-10" db="UniProtKB">
        <authorList>
            <consortium name="WormBaseParasite"/>
        </authorList>
    </citation>
    <scope>IDENTIFICATION</scope>
</reference>
<evidence type="ECO:0000256" key="2">
    <source>
        <dbReference type="RuleBase" id="RU003425"/>
    </source>
</evidence>
<comment type="function">
    <text evidence="2">Central component in molecular interactions underlying sperm crawling. Forms an extensive filament system that extends from sperm villipoda, along the leading edge of the pseudopod.</text>
</comment>
<dbReference type="InterPro" id="IPR016763">
    <property type="entry name" value="VAP"/>
</dbReference>
<evidence type="ECO:0000313" key="6">
    <source>
        <dbReference type="WBParaSite" id="Pan_g14605.t1"/>
    </source>
</evidence>
<feature type="domain" description="MSP" evidence="4">
    <location>
        <begin position="35"/>
        <end position="148"/>
    </location>
</feature>
<feature type="region of interest" description="Disordered" evidence="3">
    <location>
        <begin position="309"/>
        <end position="329"/>
    </location>
</feature>
<keyword evidence="5" id="KW-1185">Reference proteome</keyword>
<keyword evidence="2" id="KW-0963">Cytoplasm</keyword>
<reference evidence="5" key="1">
    <citation type="journal article" date="2013" name="Genetics">
        <title>The draft genome and transcriptome of Panagrellus redivivus are shaped by the harsh demands of a free-living lifestyle.</title>
        <authorList>
            <person name="Srinivasan J."/>
            <person name="Dillman A.R."/>
            <person name="Macchietto M.G."/>
            <person name="Heikkinen L."/>
            <person name="Lakso M."/>
            <person name="Fracchia K.M."/>
            <person name="Antoshechkin I."/>
            <person name="Mortazavi A."/>
            <person name="Wong G."/>
            <person name="Sternberg P.W."/>
        </authorList>
    </citation>
    <scope>NUCLEOTIDE SEQUENCE [LARGE SCALE GENOMIC DNA]</scope>
    <source>
        <strain evidence="5">MT8872</strain>
    </source>
</reference>
<name>A0A7E4UZ72_PANRE</name>
<dbReference type="InterPro" id="IPR013783">
    <property type="entry name" value="Ig-like_fold"/>
</dbReference>
<evidence type="ECO:0000313" key="5">
    <source>
        <dbReference type="Proteomes" id="UP000492821"/>
    </source>
</evidence>
<sequence>MEAHTDPSNAIVPPFLSASQPIPGSTGSVAKGVRYVQIDPFQVKFQLAESGPSKKTIQLTNTCGKRIAWRIRSNAPTRYVVNPACGFLTQNEAQTVTLELTDVNKYSERHRFMVQAMEAKDDEKDRRKVWDDKRAQNLDTVQCTRVFSSATGAGQNATDVTGSVSSGSSISVGSTGSTGTSPSGTPTTGSGTGSGSSESASASGSTASASTNTSAVSSGSSGSSSSVGSSSSAGSTMSDWGDRINELTNVVKEQLAAKDKASHAMIQAINEVKHLEVELDRAGQQATELDNRYKTVSAQLDQMEKRSKQLEEEIKSNLIPKTPLKNDFS</sequence>
<dbReference type="AlphaFoldDB" id="A0A7E4UZ72"/>
<dbReference type="GO" id="GO:0005789">
    <property type="term" value="C:endoplasmic reticulum membrane"/>
    <property type="evidence" value="ECO:0007669"/>
    <property type="project" value="InterPro"/>
</dbReference>
<accession>A0A7E4UZ72</accession>
<organism evidence="5 6">
    <name type="scientific">Panagrellus redivivus</name>
    <name type="common">Microworm</name>
    <dbReference type="NCBI Taxonomy" id="6233"/>
    <lineage>
        <taxon>Eukaryota</taxon>
        <taxon>Metazoa</taxon>
        <taxon>Ecdysozoa</taxon>
        <taxon>Nematoda</taxon>
        <taxon>Chromadorea</taxon>
        <taxon>Rhabditida</taxon>
        <taxon>Tylenchina</taxon>
        <taxon>Panagrolaimomorpha</taxon>
        <taxon>Panagrolaimoidea</taxon>
        <taxon>Panagrolaimidae</taxon>
        <taxon>Panagrellus</taxon>
    </lineage>
</organism>
<feature type="compositionally biased region" description="Low complexity" evidence="3">
    <location>
        <begin position="160"/>
        <end position="236"/>
    </location>
</feature>
<protein>
    <recommendedName>
        <fullName evidence="2">Major sperm protein</fullName>
    </recommendedName>
</protein>
<feature type="region of interest" description="Disordered" evidence="3">
    <location>
        <begin position="152"/>
        <end position="237"/>
    </location>
</feature>
<dbReference type="PANTHER" id="PTHR10809:SF67">
    <property type="entry name" value="PROTEIN CBG20367"/>
    <property type="match status" value="1"/>
</dbReference>
<dbReference type="PANTHER" id="PTHR10809">
    <property type="entry name" value="VESICLE-ASSOCIATED MEMBRANE PROTEIN-ASSOCIATED PROTEIN"/>
    <property type="match status" value="1"/>
</dbReference>
<dbReference type="WBParaSite" id="Pan_g14605.t1">
    <property type="protein sequence ID" value="Pan_g14605.t1"/>
    <property type="gene ID" value="Pan_g14605"/>
</dbReference>
<comment type="similarity">
    <text evidence="1">Belongs to the VAMP-associated protein (VAP) (TC 9.B.17) family.</text>
</comment>
<evidence type="ECO:0000259" key="4">
    <source>
        <dbReference type="PROSITE" id="PS50202"/>
    </source>
</evidence>
<proteinExistence type="inferred from homology"/>
<dbReference type="InterPro" id="IPR000535">
    <property type="entry name" value="MSP_dom"/>
</dbReference>
<dbReference type="Proteomes" id="UP000492821">
    <property type="component" value="Unassembled WGS sequence"/>
</dbReference>
<keyword evidence="2" id="KW-0206">Cytoskeleton</keyword>
<dbReference type="InterPro" id="IPR008962">
    <property type="entry name" value="PapD-like_sf"/>
</dbReference>
<dbReference type="Gene3D" id="2.60.40.10">
    <property type="entry name" value="Immunoglobulins"/>
    <property type="match status" value="1"/>
</dbReference>
<dbReference type="PROSITE" id="PS50202">
    <property type="entry name" value="MSP"/>
    <property type="match status" value="1"/>
</dbReference>